<dbReference type="EMBL" id="JAENGY010002949">
    <property type="protein sequence ID" value="KAG6942781.1"/>
    <property type="molecule type" value="Genomic_DNA"/>
</dbReference>
<dbReference type="Proteomes" id="UP000709295">
    <property type="component" value="Unassembled WGS sequence"/>
</dbReference>
<dbReference type="InterPro" id="IPR006600">
    <property type="entry name" value="HTH_CenpB_DNA-bd_dom"/>
</dbReference>
<dbReference type="PROSITE" id="PS51253">
    <property type="entry name" value="HTH_CENPB"/>
    <property type="match status" value="1"/>
</dbReference>
<evidence type="ECO:0000256" key="1">
    <source>
        <dbReference type="ARBA" id="ARBA00023125"/>
    </source>
</evidence>
<gene>
    <name evidence="3" type="ORF">JG688_00017929</name>
</gene>
<dbReference type="Pfam" id="PF03221">
    <property type="entry name" value="HTH_Tnp_Tc5"/>
    <property type="match status" value="1"/>
</dbReference>
<dbReference type="AlphaFoldDB" id="A0A8J5IGN9"/>
<feature type="domain" description="HTH CENPB-type" evidence="2">
    <location>
        <begin position="1"/>
        <end position="49"/>
    </location>
</feature>
<proteinExistence type="predicted"/>
<evidence type="ECO:0000259" key="2">
    <source>
        <dbReference type="PROSITE" id="PS51253"/>
    </source>
</evidence>
<reference evidence="3" key="1">
    <citation type="submission" date="2021-01" db="EMBL/GenBank/DDBJ databases">
        <title>Phytophthora aleatoria, a newly-described species from Pinus radiata is distinct from Phytophthora cactorum isolates based on comparative genomics.</title>
        <authorList>
            <person name="Mcdougal R."/>
            <person name="Panda P."/>
            <person name="Williams N."/>
            <person name="Studholme D.J."/>
        </authorList>
    </citation>
    <scope>NUCLEOTIDE SEQUENCE</scope>
    <source>
        <strain evidence="3">NZFS 4037</strain>
    </source>
</reference>
<protein>
    <recommendedName>
        <fullName evidence="2">HTH CENPB-type domain-containing protein</fullName>
    </recommendedName>
</protein>
<evidence type="ECO:0000313" key="4">
    <source>
        <dbReference type="Proteomes" id="UP000709295"/>
    </source>
</evidence>
<name>A0A8J5IGN9_9STRA</name>
<keyword evidence="1" id="KW-0238">DNA-binding</keyword>
<organism evidence="3 4">
    <name type="scientific">Phytophthora aleatoria</name>
    <dbReference type="NCBI Taxonomy" id="2496075"/>
    <lineage>
        <taxon>Eukaryota</taxon>
        <taxon>Sar</taxon>
        <taxon>Stramenopiles</taxon>
        <taxon>Oomycota</taxon>
        <taxon>Peronosporomycetes</taxon>
        <taxon>Peronosporales</taxon>
        <taxon>Peronosporaceae</taxon>
        <taxon>Phytophthora</taxon>
    </lineage>
</organism>
<evidence type="ECO:0000313" key="3">
    <source>
        <dbReference type="EMBL" id="KAG6942781.1"/>
    </source>
</evidence>
<sequence length="134" mass="15144">MRTFQFSTGMITAKAKEVAAEAGIRSHLFRASTTWARRFFRCHKLSIRARTRQGQTTPEDAARVAAEFTASVRQTMVEQGISEVYNADQTAVCFEYLPRKTIDHRNAWTVWVRCAGKDKERATAMLLADANGNK</sequence>
<accession>A0A8J5IGN9</accession>
<dbReference type="GO" id="GO:0003677">
    <property type="term" value="F:DNA binding"/>
    <property type="evidence" value="ECO:0007669"/>
    <property type="project" value="UniProtKB-KW"/>
</dbReference>
<keyword evidence="4" id="KW-1185">Reference proteome</keyword>
<comment type="caution">
    <text evidence="3">The sequence shown here is derived from an EMBL/GenBank/DDBJ whole genome shotgun (WGS) entry which is preliminary data.</text>
</comment>